<dbReference type="GO" id="GO:0005886">
    <property type="term" value="C:plasma membrane"/>
    <property type="evidence" value="ECO:0007669"/>
    <property type="project" value="UniProtKB-SubCell"/>
</dbReference>
<gene>
    <name evidence="10" type="primary">secY</name>
    <name evidence="14" type="ORF">DQG23_38165</name>
</gene>
<keyword evidence="8 10" id="KW-0472">Membrane</keyword>
<evidence type="ECO:0000313" key="15">
    <source>
        <dbReference type="Proteomes" id="UP000250369"/>
    </source>
</evidence>
<dbReference type="EMBL" id="QMFB01000044">
    <property type="protein sequence ID" value="RAV10275.1"/>
    <property type="molecule type" value="Genomic_DNA"/>
</dbReference>
<feature type="transmembrane region" description="Helical" evidence="10">
    <location>
        <begin position="398"/>
        <end position="416"/>
    </location>
</feature>
<feature type="transmembrane region" description="Helical" evidence="10">
    <location>
        <begin position="18"/>
        <end position="36"/>
    </location>
</feature>
<comment type="subcellular location">
    <subcellularLocation>
        <location evidence="10">Cell membrane</location>
        <topology evidence="10">Multi-pass membrane protein</topology>
    </subcellularLocation>
    <subcellularLocation>
        <location evidence="1 12">Membrane</location>
        <topology evidence="1 12">Multi-pass membrane protein</topology>
    </subcellularLocation>
</comment>
<evidence type="ECO:0000256" key="4">
    <source>
        <dbReference type="ARBA" id="ARBA00022692"/>
    </source>
</evidence>
<keyword evidence="15" id="KW-1185">Reference proteome</keyword>
<keyword evidence="6 10" id="KW-1133">Transmembrane helix</keyword>
<comment type="subunit">
    <text evidence="10">Component of the Sec protein translocase complex. Heterotrimer consisting of SecY, SecE and SecG subunits. The heterotrimers can form oligomers, although 1 heterotrimer is thought to be able to translocate proteins. Interacts with the ribosome. Interacts with SecDF, and other proteins may be involved. Interacts with SecA.</text>
</comment>
<dbReference type="PRINTS" id="PR00303">
    <property type="entry name" value="SECYTRNLCASE"/>
</dbReference>
<dbReference type="NCBIfam" id="TIGR00967">
    <property type="entry name" value="3a0501s007"/>
    <property type="match status" value="1"/>
</dbReference>
<dbReference type="GO" id="GO:0043952">
    <property type="term" value="P:protein transport by the Sec complex"/>
    <property type="evidence" value="ECO:0007669"/>
    <property type="project" value="UniProtKB-UniRule"/>
</dbReference>
<evidence type="ECO:0000256" key="5">
    <source>
        <dbReference type="ARBA" id="ARBA00022927"/>
    </source>
</evidence>
<name>A0A329LQR5_9BACL</name>
<feature type="transmembrane region" description="Helical" evidence="10">
    <location>
        <begin position="65"/>
        <end position="89"/>
    </location>
</feature>
<dbReference type="OrthoDB" id="9809248at2"/>
<keyword evidence="7 10" id="KW-0811">Translocation</keyword>
<dbReference type="PANTHER" id="PTHR10906">
    <property type="entry name" value="SECY/SEC61-ALPHA FAMILY MEMBER"/>
    <property type="match status" value="1"/>
</dbReference>
<evidence type="ECO:0000256" key="8">
    <source>
        <dbReference type="ARBA" id="ARBA00023136"/>
    </source>
</evidence>
<protein>
    <recommendedName>
        <fullName evidence="9 10">Protein translocase subunit SecY</fullName>
    </recommendedName>
</protein>
<evidence type="ECO:0000256" key="3">
    <source>
        <dbReference type="ARBA" id="ARBA00022448"/>
    </source>
</evidence>
<comment type="function">
    <text evidence="10 11">The central subunit of the protein translocation channel SecYEG. Consists of two halves formed by TMs 1-5 and 6-10. These two domains form a lateral gate at the front which open onto the bilayer between TMs 2 and 7, and are clamped together by SecE at the back. The channel is closed by both a pore ring composed of hydrophobic SecY resides and a short helix (helix 2A) on the extracellular side of the membrane which forms a plug. The plug probably moves laterally to allow the channel to open. The ring and the pore may move independently.</text>
</comment>
<dbReference type="InterPro" id="IPR023201">
    <property type="entry name" value="SecY_dom_sf"/>
</dbReference>
<evidence type="ECO:0000256" key="12">
    <source>
        <dbReference type="RuleBase" id="RU003484"/>
    </source>
</evidence>
<reference evidence="14 15" key="1">
    <citation type="journal article" date="2009" name="Int. J. Syst. Evol. Microbiol.">
        <title>Paenibacillus contaminans sp. nov., isolated from a contaminated laboratory plate.</title>
        <authorList>
            <person name="Chou J.H."/>
            <person name="Lee J.H."/>
            <person name="Lin M.C."/>
            <person name="Chang P.S."/>
            <person name="Arun A.B."/>
            <person name="Young C.C."/>
            <person name="Chen W.M."/>
        </authorList>
    </citation>
    <scope>NUCLEOTIDE SEQUENCE [LARGE SCALE GENOMIC DNA]</scope>
    <source>
        <strain evidence="14 15">CKOBP-6</strain>
    </source>
</reference>
<evidence type="ECO:0000256" key="11">
    <source>
        <dbReference type="RuleBase" id="RU000537"/>
    </source>
</evidence>
<feature type="transmembrane region" description="Helical" evidence="10">
    <location>
        <begin position="117"/>
        <end position="135"/>
    </location>
</feature>
<comment type="caution">
    <text evidence="14">The sequence shown here is derived from an EMBL/GenBank/DDBJ whole genome shotgun (WGS) entry which is preliminary data.</text>
</comment>
<accession>A0A329LQR5</accession>
<evidence type="ECO:0000256" key="13">
    <source>
        <dbReference type="RuleBase" id="RU004349"/>
    </source>
</evidence>
<feature type="transmembrane region" description="Helical" evidence="10">
    <location>
        <begin position="179"/>
        <end position="200"/>
    </location>
</feature>
<keyword evidence="4 10" id="KW-0812">Transmembrane</keyword>
<dbReference type="PROSITE" id="PS00755">
    <property type="entry name" value="SECY_1"/>
    <property type="match status" value="1"/>
</dbReference>
<keyword evidence="5 10" id="KW-0653">Protein transport</keyword>
<keyword evidence="10" id="KW-1003">Cell membrane</keyword>
<dbReference type="GO" id="GO:0065002">
    <property type="term" value="P:intracellular protein transmembrane transport"/>
    <property type="evidence" value="ECO:0007669"/>
    <property type="project" value="UniProtKB-UniRule"/>
</dbReference>
<feature type="transmembrane region" description="Helical" evidence="10">
    <location>
        <begin position="312"/>
        <end position="332"/>
    </location>
</feature>
<dbReference type="AlphaFoldDB" id="A0A329LQR5"/>
<evidence type="ECO:0000256" key="9">
    <source>
        <dbReference type="ARBA" id="ARBA00039733"/>
    </source>
</evidence>
<evidence type="ECO:0000313" key="14">
    <source>
        <dbReference type="EMBL" id="RAV10275.1"/>
    </source>
</evidence>
<dbReference type="Gene3D" id="1.10.3370.10">
    <property type="entry name" value="SecY subunit domain"/>
    <property type="match status" value="1"/>
</dbReference>
<dbReference type="Proteomes" id="UP000250369">
    <property type="component" value="Unassembled WGS sequence"/>
</dbReference>
<dbReference type="SUPFAM" id="SSF103491">
    <property type="entry name" value="Preprotein translocase SecY subunit"/>
    <property type="match status" value="1"/>
</dbReference>
<feature type="transmembrane region" description="Helical" evidence="10">
    <location>
        <begin position="269"/>
        <end position="292"/>
    </location>
</feature>
<dbReference type="PROSITE" id="PS00756">
    <property type="entry name" value="SECY_2"/>
    <property type="match status" value="1"/>
</dbReference>
<dbReference type="Pfam" id="PF00344">
    <property type="entry name" value="SecY"/>
    <property type="match status" value="1"/>
</dbReference>
<dbReference type="HAMAP" id="MF_01465">
    <property type="entry name" value="SecY"/>
    <property type="match status" value="1"/>
</dbReference>
<proteinExistence type="inferred from homology"/>
<evidence type="ECO:0000256" key="6">
    <source>
        <dbReference type="ARBA" id="ARBA00022989"/>
    </source>
</evidence>
<dbReference type="GO" id="GO:0006605">
    <property type="term" value="P:protein targeting"/>
    <property type="evidence" value="ECO:0007669"/>
    <property type="project" value="UniProtKB-UniRule"/>
</dbReference>
<evidence type="ECO:0000256" key="10">
    <source>
        <dbReference type="HAMAP-Rule" id="MF_01465"/>
    </source>
</evidence>
<evidence type="ECO:0000256" key="7">
    <source>
        <dbReference type="ARBA" id="ARBA00023010"/>
    </source>
</evidence>
<dbReference type="RefSeq" id="WP_113036294.1">
    <property type="nucleotide sequence ID" value="NZ_QMFB01000044.1"/>
</dbReference>
<dbReference type="InterPro" id="IPR026593">
    <property type="entry name" value="SecY"/>
</dbReference>
<dbReference type="InterPro" id="IPR002208">
    <property type="entry name" value="SecY/SEC61-alpha"/>
</dbReference>
<evidence type="ECO:0000256" key="1">
    <source>
        <dbReference type="ARBA" id="ARBA00004141"/>
    </source>
</evidence>
<sequence length="434" mass="47713">MFRTISNIMKVDDLRKRIVFTLLVLIVYRIGAFIPVPNIDSQFLKAIDQQSNDVFGLLNTFSGGALFQFSIFAMGIMPYITASIIVQLLSMDVIPRFAQWAKEGEVGRKKLAQITRYGTIVLGLIQGYGVSIGFNNYYGSLVKDPSFTTYTVIAIVLTAGVAFLMWLGEQITENGIGNGISIIIFSGIVAAFPTSIKQIYQKLFVDAGDALFLNIILAVLIVVAIILIIAGTIYVQQGVRKIPVQYAKRVVGRKMYGGQSTHIPMKVNAAGVIPVIFAMSLLVFPATIAQFWSGNSVADWIIKHFSLTSNSPLAVVLYVLLIIGFTYFYTFVQINPMQMADQMKKNGGYIPGIRPGKTTAMYLTRVMTRITLSGALFLAAISILPMIFTKIADLPNSVQIGGTSLLIVIGVGLETMKQIESQLIKRHYKGFINK</sequence>
<comment type="similarity">
    <text evidence="2 10 13">Belongs to the SecY/SEC61-alpha family.</text>
</comment>
<feature type="transmembrane region" description="Helical" evidence="10">
    <location>
        <begin position="370"/>
        <end position="392"/>
    </location>
</feature>
<keyword evidence="3 10" id="KW-0813">Transport</keyword>
<dbReference type="FunFam" id="1.10.3370.10:FF:000001">
    <property type="entry name" value="Preprotein translocase subunit SecY"/>
    <property type="match status" value="1"/>
</dbReference>
<organism evidence="14 15">
    <name type="scientific">Paenibacillus contaminans</name>
    <dbReference type="NCBI Taxonomy" id="450362"/>
    <lineage>
        <taxon>Bacteria</taxon>
        <taxon>Bacillati</taxon>
        <taxon>Bacillota</taxon>
        <taxon>Bacilli</taxon>
        <taxon>Bacillales</taxon>
        <taxon>Paenibacillaceae</taxon>
        <taxon>Paenibacillus</taxon>
    </lineage>
</organism>
<evidence type="ECO:0000256" key="2">
    <source>
        <dbReference type="ARBA" id="ARBA00005751"/>
    </source>
</evidence>
<dbReference type="PIRSF" id="PIRSF004557">
    <property type="entry name" value="SecY"/>
    <property type="match status" value="1"/>
</dbReference>
<feature type="transmembrane region" description="Helical" evidence="10">
    <location>
        <begin position="212"/>
        <end position="235"/>
    </location>
</feature>
<dbReference type="InterPro" id="IPR030659">
    <property type="entry name" value="SecY_CS"/>
</dbReference>
<feature type="transmembrane region" description="Helical" evidence="10">
    <location>
        <begin position="147"/>
        <end position="167"/>
    </location>
</feature>